<evidence type="ECO:0000313" key="1">
    <source>
        <dbReference type="EMBL" id="RMO81855.1"/>
    </source>
</evidence>
<reference evidence="1 2" key="1">
    <citation type="submission" date="2018-08" db="EMBL/GenBank/DDBJ databases">
        <title>Recombination of ecologically and evolutionarily significant loci maintains genetic cohesion in the Pseudomonas syringae species complex.</title>
        <authorList>
            <person name="Dillon M."/>
            <person name="Thakur S."/>
            <person name="Almeida R.N.D."/>
            <person name="Weir B.S."/>
            <person name="Guttman D.S."/>
        </authorList>
    </citation>
    <scope>NUCLEOTIDE SEQUENCE [LARGE SCALE GENOMIC DNA]</scope>
    <source>
        <strain evidence="1 2">ICMP 2732</strain>
    </source>
</reference>
<name>A0A3M5TL18_9PSED</name>
<sequence>MRVSNCSAPVIKHTIRTCAAHSTLSSVAIEIQVSHHKRKQTSEPYTLAL</sequence>
<comment type="caution">
    <text evidence="1">The sequence shown here is derived from an EMBL/GenBank/DDBJ whole genome shotgun (WGS) entry which is preliminary data.</text>
</comment>
<accession>A0A3M5TL18</accession>
<gene>
    <name evidence="1" type="ORF">ALQ36_103529</name>
</gene>
<dbReference type="AlphaFoldDB" id="A0A3M5TL18"/>
<evidence type="ECO:0000313" key="2">
    <source>
        <dbReference type="Proteomes" id="UP000281350"/>
    </source>
</evidence>
<proteinExistence type="predicted"/>
<dbReference type="EMBL" id="RBPY01000023">
    <property type="protein sequence ID" value="RMO81855.1"/>
    <property type="molecule type" value="Genomic_DNA"/>
</dbReference>
<organism evidence="1 2">
    <name type="scientific">Pseudomonas syringae pv. primulae</name>
    <dbReference type="NCBI Taxonomy" id="251707"/>
    <lineage>
        <taxon>Bacteria</taxon>
        <taxon>Pseudomonadati</taxon>
        <taxon>Pseudomonadota</taxon>
        <taxon>Gammaproteobacteria</taxon>
        <taxon>Pseudomonadales</taxon>
        <taxon>Pseudomonadaceae</taxon>
        <taxon>Pseudomonas</taxon>
    </lineage>
</organism>
<dbReference type="Proteomes" id="UP000281350">
    <property type="component" value="Unassembled WGS sequence"/>
</dbReference>
<protein>
    <submittedName>
        <fullName evidence="1">Uncharacterized protein</fullName>
    </submittedName>
</protein>